<sequence length="150" mass="16540">MLRLPLSRRRSGAHRCCCGYAGGLLRQRLQYVQDVEHQRHHVNLFTTHPDNGCDHFLARCRQTTADITDFLYQVAADVRCRVLPDAGDIVCAGRHTVIALGDLLNTAGQKTGSAQYGGLVRGLYRGVAGTSVRFSLSAVISRCWALSRID</sequence>
<evidence type="ECO:0000313" key="3">
    <source>
        <dbReference type="Proteomes" id="UP000001932"/>
    </source>
</evidence>
<dbReference type="EMBL" id="AP008232">
    <property type="protein sequence ID" value="BAE73524.1"/>
    <property type="molecule type" value="Genomic_DNA"/>
</dbReference>
<dbReference type="HOGENOM" id="CLU_1739317_0_0_6"/>
<dbReference type="AlphaFoldDB" id="Q2NWF1"/>
<evidence type="ECO:0000313" key="1">
    <source>
        <dbReference type="EMBL" id="BAE73524.1"/>
    </source>
</evidence>
<proteinExistence type="predicted"/>
<dbReference type="Proteomes" id="UP000001932">
    <property type="component" value="Chromosome"/>
</dbReference>
<dbReference type="EMBL" id="LN854557">
    <property type="protein sequence ID" value="CRL43895.1"/>
    <property type="molecule type" value="Genomic_DNA"/>
</dbReference>
<reference evidence="1 3" key="1">
    <citation type="journal article" date="2006" name="Genome Res.">
        <title>Massive genome erosion and functional adaptations provide insights into the symbiotic lifestyle of Sodalis glossinidius in the tsetse host.</title>
        <authorList>
            <person name="Toh H."/>
            <person name="Weiss B.L."/>
            <person name="Perkin S.A.H."/>
            <person name="Yamashita A."/>
            <person name="Oshima K."/>
            <person name="Hattori M."/>
            <person name="Aksoy S."/>
        </authorList>
    </citation>
    <scope>NUCLEOTIDE SEQUENCE [LARGE SCALE GENOMIC DNA]</scope>
    <source>
        <strain evidence="1">Morsitans</strain>
        <strain evidence="3">morsitans</strain>
    </source>
</reference>
<keyword evidence="3" id="KW-1185">Reference proteome</keyword>
<dbReference type="Proteomes" id="UP000245838">
    <property type="component" value="Chromosome sggmmb4_Chromosome"/>
</dbReference>
<reference evidence="2" key="2">
    <citation type="submission" date="2015-05" db="EMBL/GenBank/DDBJ databases">
        <authorList>
            <person name="Goodhead I."/>
        </authorList>
    </citation>
    <scope>NUCLEOTIDE SEQUENCE [LARGE SCALE GENOMIC DNA]</scope>
    <source>
        <strain evidence="2">B4</strain>
    </source>
</reference>
<protein>
    <submittedName>
        <fullName evidence="1">Uncharacterized protein</fullName>
    </submittedName>
</protein>
<accession>Q2NWF1</accession>
<gene>
    <name evidence="1" type="ordered locus">SG0249</name>
    <name evidence="2" type="ORF">SGGMMB4_05922</name>
</gene>
<evidence type="ECO:0000313" key="2">
    <source>
        <dbReference type="EMBL" id="CRL43895.1"/>
    </source>
</evidence>
<organism evidence="1 3">
    <name type="scientific">Sodalis glossinidius (strain morsitans)</name>
    <dbReference type="NCBI Taxonomy" id="343509"/>
    <lineage>
        <taxon>Bacteria</taxon>
        <taxon>Pseudomonadati</taxon>
        <taxon>Pseudomonadota</taxon>
        <taxon>Gammaproteobacteria</taxon>
        <taxon>Enterobacterales</taxon>
        <taxon>Bruguierivoracaceae</taxon>
        <taxon>Sodalis</taxon>
    </lineage>
</organism>
<name>Q2NWF1_SODGM</name>
<dbReference type="KEGG" id="sgl:SG0249"/>